<name>A0ABU8XSC3_9PROT</name>
<comment type="caution">
    <text evidence="6">The sequence shown here is derived from an EMBL/GenBank/DDBJ whole genome shotgun (WGS) entry which is preliminary data.</text>
</comment>
<dbReference type="RefSeq" id="WP_418159800.1">
    <property type="nucleotide sequence ID" value="NZ_JBBLZC010000011.1"/>
</dbReference>
<dbReference type="Proteomes" id="UP001375743">
    <property type="component" value="Unassembled WGS sequence"/>
</dbReference>
<reference evidence="6 7" key="1">
    <citation type="submission" date="2024-01" db="EMBL/GenBank/DDBJ databases">
        <title>Multi-omics insights into the function and evolution of sodium benzoate biodegradation pathways in Benzoatithermus flavus gen. nov., sp. nov. from hot spring.</title>
        <authorList>
            <person name="Hu C.-J."/>
            <person name="Li W.-J."/>
        </authorList>
    </citation>
    <scope>NUCLEOTIDE SEQUENCE [LARGE SCALE GENOMIC DNA]</scope>
    <source>
        <strain evidence="6 7">SYSU G07066</strain>
    </source>
</reference>
<dbReference type="InterPro" id="IPR023753">
    <property type="entry name" value="FAD/NAD-binding_dom"/>
</dbReference>
<evidence type="ECO:0000313" key="6">
    <source>
        <dbReference type="EMBL" id="MEK0083949.1"/>
    </source>
</evidence>
<dbReference type="PANTHER" id="PTHR42913">
    <property type="entry name" value="APOPTOSIS-INDUCING FACTOR 1"/>
    <property type="match status" value="1"/>
</dbReference>
<sequence>MQTAPVRKELVLVGGGHAHVAVLKSFGMRPLPGVRLTLIARDVATPYSGMLPGFVAGHYRFEECHIDLAPLARFAGARLIADEAVGLDRAARRLHCRRHLPLRYDVLSLDIGASPKPWTVPGAARHTIPVKPIDRFARRWETLLDRLRASRSPQDVVVVGGGAAGVELVLAMQHRTRGLLVRFALVTAEELLPRHHASARRRLMRILHERAIAVHTGAEVVEVADGELVCADGRCIRFDAALWATEAGAAPWLAETGLPLDRDGFVAVDATLRSIGDPHVFAAGDVASVLPHPREKAGVFAVRQGPPLAANLRRALSGQPLRPFVPQRRFLTLIGTGDRYAVAARGSWSLEGRWAWRLKQWIDRRWMRQYQDLPAMPGGP</sequence>
<evidence type="ECO:0000259" key="5">
    <source>
        <dbReference type="Pfam" id="PF07992"/>
    </source>
</evidence>
<proteinExistence type="predicted"/>
<feature type="domain" description="FAD/NAD(P)-binding" evidence="5">
    <location>
        <begin position="9"/>
        <end position="293"/>
    </location>
</feature>
<gene>
    <name evidence="6" type="ORF">U1T56_12370</name>
</gene>
<keyword evidence="2" id="KW-0285">Flavoprotein</keyword>
<dbReference type="EMBL" id="JBBLZC010000011">
    <property type="protein sequence ID" value="MEK0083949.1"/>
    <property type="molecule type" value="Genomic_DNA"/>
</dbReference>
<dbReference type="PANTHER" id="PTHR42913:SF9">
    <property type="entry name" value="SLR1591 PROTEIN"/>
    <property type="match status" value="1"/>
</dbReference>
<dbReference type="NCBIfam" id="TIGR03169">
    <property type="entry name" value="Nterm_to_SelD"/>
    <property type="match status" value="1"/>
</dbReference>
<comment type="cofactor">
    <cofactor evidence="1">
        <name>FAD</name>
        <dbReference type="ChEBI" id="CHEBI:57692"/>
    </cofactor>
</comment>
<organism evidence="6 7">
    <name type="scientific">Benzoatithermus flavus</name>
    <dbReference type="NCBI Taxonomy" id="3108223"/>
    <lineage>
        <taxon>Bacteria</taxon>
        <taxon>Pseudomonadati</taxon>
        <taxon>Pseudomonadota</taxon>
        <taxon>Alphaproteobacteria</taxon>
        <taxon>Geminicoccales</taxon>
        <taxon>Geminicoccaceae</taxon>
        <taxon>Benzoatithermus</taxon>
    </lineage>
</organism>
<keyword evidence="3" id="KW-0274">FAD</keyword>
<evidence type="ECO:0000256" key="3">
    <source>
        <dbReference type="ARBA" id="ARBA00022827"/>
    </source>
</evidence>
<evidence type="ECO:0000313" key="7">
    <source>
        <dbReference type="Proteomes" id="UP001375743"/>
    </source>
</evidence>
<dbReference type="InterPro" id="IPR017584">
    <property type="entry name" value="Pyridine_nucleo_diS_OxRdtase_N"/>
</dbReference>
<keyword evidence="7" id="KW-1185">Reference proteome</keyword>
<dbReference type="InterPro" id="IPR036188">
    <property type="entry name" value="FAD/NAD-bd_sf"/>
</dbReference>
<dbReference type="InterPro" id="IPR051169">
    <property type="entry name" value="NADH-Q_oxidoreductase"/>
</dbReference>
<evidence type="ECO:0000256" key="2">
    <source>
        <dbReference type="ARBA" id="ARBA00022630"/>
    </source>
</evidence>
<dbReference type="Gene3D" id="3.50.50.100">
    <property type="match status" value="1"/>
</dbReference>
<accession>A0ABU8XSC3</accession>
<keyword evidence="4" id="KW-0560">Oxidoreductase</keyword>
<evidence type="ECO:0000256" key="4">
    <source>
        <dbReference type="ARBA" id="ARBA00023002"/>
    </source>
</evidence>
<dbReference type="PRINTS" id="PR00368">
    <property type="entry name" value="FADPNR"/>
</dbReference>
<dbReference type="Pfam" id="PF07992">
    <property type="entry name" value="Pyr_redox_2"/>
    <property type="match status" value="1"/>
</dbReference>
<protein>
    <submittedName>
        <fullName evidence="6">FAD-dependent oxidoreductase</fullName>
    </submittedName>
</protein>
<dbReference type="SUPFAM" id="SSF51905">
    <property type="entry name" value="FAD/NAD(P)-binding domain"/>
    <property type="match status" value="2"/>
</dbReference>
<evidence type="ECO:0000256" key="1">
    <source>
        <dbReference type="ARBA" id="ARBA00001974"/>
    </source>
</evidence>